<dbReference type="CDD" id="cd02947">
    <property type="entry name" value="TRX_family"/>
    <property type="match status" value="1"/>
</dbReference>
<evidence type="ECO:0000313" key="7">
    <source>
        <dbReference type="EMBL" id="CAB4810039.1"/>
    </source>
</evidence>
<sequence length="142" mass="15431">MSTGGYVLLAVLALSAGFGIYRKLSDGKLRGEIVPPLQGLTEHLHLDHDHPPQVTFLQFSSEFCQPCRVTTRVLDEVTNSFPAICHIELDVVEHLDLVKTYGITRTPTTLIIDKAGTVHFRAVGVPKAADLTNAVSALTEVP</sequence>
<evidence type="ECO:0000313" key="5">
    <source>
        <dbReference type="EMBL" id="CAB4699727.1"/>
    </source>
</evidence>
<evidence type="ECO:0000313" key="8">
    <source>
        <dbReference type="EMBL" id="CAB4845940.1"/>
    </source>
</evidence>
<dbReference type="EMBL" id="CAFBPK010000002">
    <property type="protein sequence ID" value="CAB5008586.1"/>
    <property type="molecule type" value="Genomic_DNA"/>
</dbReference>
<protein>
    <submittedName>
        <fullName evidence="6">Unannotated protein</fullName>
    </submittedName>
</protein>
<evidence type="ECO:0000313" key="6">
    <source>
        <dbReference type="EMBL" id="CAB4750620.1"/>
    </source>
</evidence>
<dbReference type="EMBL" id="CAFAAO010000017">
    <property type="protein sequence ID" value="CAB4810039.1"/>
    <property type="molecule type" value="Genomic_DNA"/>
</dbReference>
<dbReference type="Pfam" id="PF00085">
    <property type="entry name" value="Thioredoxin"/>
    <property type="match status" value="1"/>
</dbReference>
<reference evidence="6" key="1">
    <citation type="submission" date="2020-05" db="EMBL/GenBank/DDBJ databases">
        <authorList>
            <person name="Chiriac C."/>
            <person name="Salcher M."/>
            <person name="Ghai R."/>
            <person name="Kavagutti S V."/>
        </authorList>
    </citation>
    <scope>NUCLEOTIDE SEQUENCE</scope>
</reference>
<dbReference type="InterPro" id="IPR013766">
    <property type="entry name" value="Thioredoxin_domain"/>
</dbReference>
<dbReference type="AlphaFoldDB" id="A0A6J6TSY2"/>
<evidence type="ECO:0000313" key="9">
    <source>
        <dbReference type="EMBL" id="CAB5008586.1"/>
    </source>
</evidence>
<evidence type="ECO:0000256" key="1">
    <source>
        <dbReference type="SAM" id="Phobius"/>
    </source>
</evidence>
<dbReference type="EMBL" id="CAEZZD010000093">
    <property type="protein sequence ID" value="CAB4750620.1"/>
    <property type="molecule type" value="Genomic_DNA"/>
</dbReference>
<evidence type="ECO:0000259" key="2">
    <source>
        <dbReference type="PROSITE" id="PS51352"/>
    </source>
</evidence>
<name>A0A6J6TSY2_9ZZZZ</name>
<dbReference type="EMBL" id="CAFBIX010000002">
    <property type="protein sequence ID" value="CAB4845940.1"/>
    <property type="molecule type" value="Genomic_DNA"/>
</dbReference>
<dbReference type="Gene3D" id="3.40.30.10">
    <property type="entry name" value="Glutaredoxin"/>
    <property type="match status" value="1"/>
</dbReference>
<dbReference type="InterPro" id="IPR036249">
    <property type="entry name" value="Thioredoxin-like_sf"/>
</dbReference>
<keyword evidence="1" id="KW-1133">Transmembrane helix</keyword>
<dbReference type="EMBL" id="CAEZYC010000007">
    <property type="protein sequence ID" value="CAB4699727.1"/>
    <property type="molecule type" value="Genomic_DNA"/>
</dbReference>
<dbReference type="EMBL" id="CAESAI010000001">
    <property type="protein sequence ID" value="CAB4329297.1"/>
    <property type="molecule type" value="Genomic_DNA"/>
</dbReference>
<accession>A0A6J6TSY2</accession>
<gene>
    <name evidence="5" type="ORF">UFOPK2648_00253</name>
    <name evidence="6" type="ORF">UFOPK2824_00679</name>
    <name evidence="7" type="ORF">UFOPK3037_01230</name>
    <name evidence="8" type="ORF">UFOPK3278_00147</name>
    <name evidence="3" type="ORF">UFOPK3406_00017</name>
    <name evidence="4" type="ORF">UFOPK3925_00268</name>
    <name evidence="9" type="ORF">UFOPK4097_00176</name>
</gene>
<dbReference type="EMBL" id="CAESAD010000001">
    <property type="protein sequence ID" value="CAB4331914.1"/>
    <property type="molecule type" value="Genomic_DNA"/>
</dbReference>
<keyword evidence="1" id="KW-0472">Membrane</keyword>
<dbReference type="SUPFAM" id="SSF52833">
    <property type="entry name" value="Thioredoxin-like"/>
    <property type="match status" value="1"/>
</dbReference>
<feature type="transmembrane region" description="Helical" evidence="1">
    <location>
        <begin position="6"/>
        <end position="24"/>
    </location>
</feature>
<dbReference type="PROSITE" id="PS51352">
    <property type="entry name" value="THIOREDOXIN_2"/>
    <property type="match status" value="1"/>
</dbReference>
<keyword evidence="1" id="KW-0812">Transmembrane</keyword>
<evidence type="ECO:0000313" key="4">
    <source>
        <dbReference type="EMBL" id="CAB4331914.1"/>
    </source>
</evidence>
<feature type="domain" description="Thioredoxin" evidence="2">
    <location>
        <begin position="9"/>
        <end position="140"/>
    </location>
</feature>
<organism evidence="6">
    <name type="scientific">freshwater metagenome</name>
    <dbReference type="NCBI Taxonomy" id="449393"/>
    <lineage>
        <taxon>unclassified sequences</taxon>
        <taxon>metagenomes</taxon>
        <taxon>ecological metagenomes</taxon>
    </lineage>
</organism>
<evidence type="ECO:0000313" key="3">
    <source>
        <dbReference type="EMBL" id="CAB4329297.1"/>
    </source>
</evidence>
<proteinExistence type="predicted"/>